<keyword evidence="4" id="KW-1185">Reference proteome</keyword>
<dbReference type="HOGENOM" id="CLU_000445_69_15_2"/>
<evidence type="ECO:0000313" key="4">
    <source>
        <dbReference type="Proteomes" id="UP000028194"/>
    </source>
</evidence>
<dbReference type="AlphaFoldDB" id="A0A075MS92"/>
<dbReference type="PROSITE" id="PS50110">
    <property type="entry name" value="RESPONSE_REGULATORY"/>
    <property type="match status" value="1"/>
</dbReference>
<dbReference type="Gene3D" id="3.40.50.2300">
    <property type="match status" value="1"/>
</dbReference>
<feature type="domain" description="Response regulatory" evidence="2">
    <location>
        <begin position="15"/>
        <end position="156"/>
    </location>
</feature>
<proteinExistence type="predicted"/>
<evidence type="ECO:0000256" key="1">
    <source>
        <dbReference type="ARBA" id="ARBA00022553"/>
    </source>
</evidence>
<keyword evidence="3" id="KW-0238">DNA-binding</keyword>
<dbReference type="InterPro" id="IPR050595">
    <property type="entry name" value="Bact_response_regulator"/>
</dbReference>
<dbReference type="Proteomes" id="UP000028194">
    <property type="component" value="Chromosome"/>
</dbReference>
<protein>
    <submittedName>
        <fullName evidence="3">Response regulator with CheY-like receiver, AAA-type ATPase, and DNA-binding domains</fullName>
    </submittedName>
</protein>
<dbReference type="SUPFAM" id="SSF52172">
    <property type="entry name" value="CheY-like"/>
    <property type="match status" value="1"/>
</dbReference>
<dbReference type="eggNOG" id="arCOG02391">
    <property type="taxonomic scope" value="Archaea"/>
</dbReference>
<keyword evidence="1" id="KW-0597">Phosphoprotein</keyword>
<reference evidence="3 4" key="1">
    <citation type="journal article" date="2014" name="PLoS ONE">
        <title>Genome Sequence of Candidatus Nitrososphaera evergladensis from Group I.1b Enriched from Everglades Soil Reveals Novel Genomic Features of the Ammonia-Oxidizing Archaea.</title>
        <authorList>
            <person name="Zhalnina K.V."/>
            <person name="Dias R."/>
            <person name="Leonard M.T."/>
            <person name="Dorr de Quadros P."/>
            <person name="Camargo F.A."/>
            <person name="Drew J.C."/>
            <person name="Farmerie W.G."/>
            <person name="Daroub S.H."/>
            <person name="Triplett E.W."/>
        </authorList>
    </citation>
    <scope>NUCLEOTIDE SEQUENCE [LARGE SCALE GENOMIC DNA]</scope>
    <source>
        <strain evidence="3 4">SR1</strain>
    </source>
</reference>
<dbReference type="KEGG" id="nev:NTE_01926"/>
<dbReference type="InterPro" id="IPR001789">
    <property type="entry name" value="Sig_transdc_resp-reg_receiver"/>
</dbReference>
<dbReference type="STRING" id="1459636.NTE_01926"/>
<dbReference type="SMART" id="SM00448">
    <property type="entry name" value="REC"/>
    <property type="match status" value="1"/>
</dbReference>
<dbReference type="PANTHER" id="PTHR44591:SF21">
    <property type="entry name" value="TWO-COMPONENT RESPONSE REGULATOR"/>
    <property type="match status" value="1"/>
</dbReference>
<sequence>MTALLTGRMFFNKMKILIAEDERDVLDAYRIALGAQGHEVVTTQNGEDCISVYRQHYEEFAKSAGDGATRTSSSSSSPHARSPFDAVLLDYRMPKKDGMEVAQEIFALYPRQRIIFASAYVRETLLDSVKQLNRVVELLQKPFRMQALIDTLEDKEIYDGLKALNVKVDQLKSTGPSHEQVSALLEGLKKLQKARTF</sequence>
<dbReference type="PANTHER" id="PTHR44591">
    <property type="entry name" value="STRESS RESPONSE REGULATOR PROTEIN 1"/>
    <property type="match status" value="1"/>
</dbReference>
<evidence type="ECO:0000259" key="2">
    <source>
        <dbReference type="PROSITE" id="PS50110"/>
    </source>
</evidence>
<evidence type="ECO:0000313" key="3">
    <source>
        <dbReference type="EMBL" id="AIF83985.1"/>
    </source>
</evidence>
<name>A0A075MS92_9ARCH</name>
<dbReference type="GO" id="GO:0003677">
    <property type="term" value="F:DNA binding"/>
    <property type="evidence" value="ECO:0007669"/>
    <property type="project" value="UniProtKB-KW"/>
</dbReference>
<gene>
    <name evidence="3" type="ORF">NTE_01926</name>
</gene>
<accession>A0A075MS92</accession>
<dbReference type="GO" id="GO:0000160">
    <property type="term" value="P:phosphorelay signal transduction system"/>
    <property type="evidence" value="ECO:0007669"/>
    <property type="project" value="InterPro"/>
</dbReference>
<dbReference type="CDD" id="cd00156">
    <property type="entry name" value="REC"/>
    <property type="match status" value="1"/>
</dbReference>
<organism evidence="3 4">
    <name type="scientific">Candidatus Nitrososphaera evergladensis SR1</name>
    <dbReference type="NCBI Taxonomy" id="1459636"/>
    <lineage>
        <taxon>Archaea</taxon>
        <taxon>Nitrososphaerota</taxon>
        <taxon>Nitrososphaeria</taxon>
        <taxon>Nitrososphaerales</taxon>
        <taxon>Nitrososphaeraceae</taxon>
        <taxon>Nitrososphaera</taxon>
    </lineage>
</organism>
<dbReference type="InterPro" id="IPR011006">
    <property type="entry name" value="CheY-like_superfamily"/>
</dbReference>
<dbReference type="EMBL" id="CP007174">
    <property type="protein sequence ID" value="AIF83985.1"/>
    <property type="molecule type" value="Genomic_DNA"/>
</dbReference>
<dbReference type="Pfam" id="PF00072">
    <property type="entry name" value="Response_reg"/>
    <property type="match status" value="1"/>
</dbReference>